<dbReference type="Pfam" id="PF00483">
    <property type="entry name" value="NTP_transferase"/>
    <property type="match status" value="1"/>
</dbReference>
<reference evidence="22 23" key="1">
    <citation type="submission" date="2015-11" db="EMBL/GenBank/DDBJ databases">
        <authorList>
            <person name="Lin W."/>
        </authorList>
    </citation>
    <scope>NUCLEOTIDE SEQUENCE [LARGE SCALE GENOMIC DNA]</scope>
    <source>
        <strain evidence="22 23">HCH-1</strain>
    </source>
</reference>
<feature type="binding site" evidence="20">
    <location>
        <position position="370"/>
    </location>
    <ligand>
        <name>UDP-N-acetyl-alpha-D-glucosamine</name>
        <dbReference type="ChEBI" id="CHEBI:57705"/>
    </ligand>
</feature>
<dbReference type="InterPro" id="IPR050065">
    <property type="entry name" value="GlmU-like"/>
</dbReference>
<keyword evidence="23" id="KW-1185">Reference proteome</keyword>
<dbReference type="InterPro" id="IPR005835">
    <property type="entry name" value="NTP_transferase_dom"/>
</dbReference>
<comment type="subcellular location">
    <subcellularLocation>
        <location evidence="1 20">Cytoplasm</location>
    </subcellularLocation>
</comment>
<evidence type="ECO:0000256" key="4">
    <source>
        <dbReference type="ARBA" id="ARBA00007707"/>
    </source>
</evidence>
<dbReference type="InterPro" id="IPR001451">
    <property type="entry name" value="Hexapep"/>
</dbReference>
<evidence type="ECO:0000256" key="16">
    <source>
        <dbReference type="ARBA" id="ARBA00023316"/>
    </source>
</evidence>
<feature type="domain" description="Nucleotidyl transferase" evidence="21">
    <location>
        <begin position="5"/>
        <end position="255"/>
    </location>
</feature>
<gene>
    <name evidence="20 22" type="primary">glmU</name>
    <name evidence="22" type="ORF">ASN18_0781</name>
</gene>
<feature type="binding site" evidence="20">
    <location>
        <position position="174"/>
    </location>
    <ligand>
        <name>UDP-N-acetyl-alpha-D-glucosamine</name>
        <dbReference type="ChEBI" id="CHEBI:57705"/>
    </ligand>
</feature>
<keyword evidence="14 20" id="KW-0511">Multifunctional enzyme</keyword>
<evidence type="ECO:0000256" key="7">
    <source>
        <dbReference type="ARBA" id="ARBA00022679"/>
    </source>
</evidence>
<feature type="binding site" evidence="20">
    <location>
        <position position="231"/>
    </location>
    <ligand>
        <name>Mg(2+)</name>
        <dbReference type="ChEBI" id="CHEBI:18420"/>
    </ligand>
</feature>
<evidence type="ECO:0000256" key="2">
    <source>
        <dbReference type="ARBA" id="ARBA00005166"/>
    </source>
</evidence>
<feature type="binding site" evidence="20">
    <location>
        <position position="355"/>
    </location>
    <ligand>
        <name>UDP-N-acetyl-alpha-D-glucosamine</name>
        <dbReference type="ChEBI" id="CHEBI:57705"/>
    </ligand>
</feature>
<feature type="region of interest" description="N-acetyltransferase" evidence="20">
    <location>
        <begin position="255"/>
        <end position="460"/>
    </location>
</feature>
<evidence type="ECO:0000313" key="23">
    <source>
        <dbReference type="Proteomes" id="UP000060487"/>
    </source>
</evidence>
<dbReference type="CDD" id="cd02540">
    <property type="entry name" value="GT2_GlmU_N_bac"/>
    <property type="match status" value="1"/>
</dbReference>
<dbReference type="NCBIfam" id="TIGR01173">
    <property type="entry name" value="glmU"/>
    <property type="match status" value="1"/>
</dbReference>
<dbReference type="Pfam" id="PF00132">
    <property type="entry name" value="Hexapep"/>
    <property type="match status" value="2"/>
</dbReference>
<evidence type="ECO:0000313" key="22">
    <source>
        <dbReference type="EMBL" id="KWT91663.1"/>
    </source>
</evidence>
<keyword evidence="16 20" id="KW-0961">Cell wall biogenesis/degradation</keyword>
<dbReference type="Gene3D" id="2.160.10.10">
    <property type="entry name" value="Hexapeptide repeat proteins"/>
    <property type="match status" value="1"/>
</dbReference>
<dbReference type="CDD" id="cd03353">
    <property type="entry name" value="LbH_GlmU_C"/>
    <property type="match status" value="1"/>
</dbReference>
<feature type="binding site" evidence="20">
    <location>
        <position position="381"/>
    </location>
    <ligand>
        <name>UDP-N-acetyl-alpha-D-glucosamine</name>
        <dbReference type="ChEBI" id="CHEBI:57705"/>
    </ligand>
</feature>
<comment type="catalytic activity">
    <reaction evidence="17 20">
        <text>alpha-D-glucosamine 1-phosphate + acetyl-CoA = N-acetyl-alpha-D-glucosamine 1-phosphate + CoA + H(+)</text>
        <dbReference type="Rhea" id="RHEA:13725"/>
        <dbReference type="ChEBI" id="CHEBI:15378"/>
        <dbReference type="ChEBI" id="CHEBI:57287"/>
        <dbReference type="ChEBI" id="CHEBI:57288"/>
        <dbReference type="ChEBI" id="CHEBI:57776"/>
        <dbReference type="ChEBI" id="CHEBI:58516"/>
        <dbReference type="EC" id="2.3.1.157"/>
    </reaction>
</comment>
<comment type="pathway">
    <text evidence="20">Bacterial outer membrane biogenesis; LPS lipid A biosynthesis.</text>
</comment>
<comment type="function">
    <text evidence="19 20">Catalyzes the last two sequential reactions in the de novo biosynthetic pathway for UDP-N-acetylglucosamine (UDP-GlcNAc). The C-terminal domain catalyzes the transfer of acetyl group from acetyl coenzyme A to glucosamine-1-phosphate (GlcN-1-P) to produce N-acetylglucosamine-1-phosphate (GlcNAc-1-P), which is converted into UDP-GlcNAc by the transfer of uridine 5-monophosphate (from uridine 5-triphosphate), a reaction catalyzed by the N-terminal domain.</text>
</comment>
<comment type="subunit">
    <text evidence="20">Homotrimer.</text>
</comment>
<feature type="binding site" evidence="20">
    <location>
        <position position="159"/>
    </location>
    <ligand>
        <name>UDP-N-acetyl-alpha-D-glucosamine</name>
        <dbReference type="ChEBI" id="CHEBI:57705"/>
    </ligand>
</feature>
<feature type="binding site" evidence="20">
    <location>
        <begin position="390"/>
        <end position="391"/>
    </location>
    <ligand>
        <name>acetyl-CoA</name>
        <dbReference type="ChEBI" id="CHEBI:57288"/>
    </ligand>
</feature>
<dbReference type="SUPFAM" id="SSF53448">
    <property type="entry name" value="Nucleotide-diphospho-sugar transferases"/>
    <property type="match status" value="1"/>
</dbReference>
<dbReference type="InterPro" id="IPR018357">
    <property type="entry name" value="Hexapep_transf_CS"/>
</dbReference>
<comment type="similarity">
    <text evidence="5 20">In the N-terminal section; belongs to the N-acetylglucosamine-1-phosphate uridyltransferase family.</text>
</comment>
<feature type="binding site" evidence="20">
    <location>
        <position position="337"/>
    </location>
    <ligand>
        <name>UDP-N-acetyl-alpha-D-glucosamine</name>
        <dbReference type="ChEBI" id="CHEBI:57705"/>
    </ligand>
</feature>
<comment type="caution">
    <text evidence="20">Lacks conserved residue(s) required for the propagation of feature annotation.</text>
</comment>
<dbReference type="EC" id="2.3.1.157" evidence="20"/>
<proteinExistence type="inferred from homology"/>
<comment type="cofactor">
    <cofactor evidence="20">
        <name>Mg(2+)</name>
        <dbReference type="ChEBI" id="CHEBI:18420"/>
    </cofactor>
    <text evidence="20">Binds 1 Mg(2+) ion per subunit.</text>
</comment>
<comment type="caution">
    <text evidence="22">The sequence shown here is derived from an EMBL/GenBank/DDBJ whole genome shotgun (WGS) entry which is preliminary data.</text>
</comment>
<feature type="binding site" evidence="20">
    <location>
        <position position="22"/>
    </location>
    <ligand>
        <name>UDP-N-acetyl-alpha-D-glucosamine</name>
        <dbReference type="ChEBI" id="CHEBI:57705"/>
    </ligand>
</feature>
<feature type="binding site" evidence="20">
    <location>
        <position position="76"/>
    </location>
    <ligand>
        <name>UDP-N-acetyl-alpha-D-glucosamine</name>
        <dbReference type="ChEBI" id="CHEBI:57705"/>
    </ligand>
</feature>
<dbReference type="PANTHER" id="PTHR43584:SF3">
    <property type="entry name" value="BIFUNCTIONAL PROTEIN GLMU"/>
    <property type="match status" value="1"/>
</dbReference>
<dbReference type="EC" id="2.7.7.23" evidence="20"/>
<dbReference type="Proteomes" id="UP000060487">
    <property type="component" value="Unassembled WGS sequence"/>
</dbReference>
<dbReference type="PROSITE" id="PS00101">
    <property type="entry name" value="HEXAPEP_TRANSFERASES"/>
    <property type="match status" value="1"/>
</dbReference>
<feature type="binding site" evidence="20">
    <location>
        <position position="409"/>
    </location>
    <ligand>
        <name>acetyl-CoA</name>
        <dbReference type="ChEBI" id="CHEBI:57288"/>
    </ligand>
</feature>
<feature type="binding site" evidence="20">
    <location>
        <begin position="8"/>
        <end position="11"/>
    </location>
    <ligand>
        <name>UDP-N-acetyl-alpha-D-glucosamine</name>
        <dbReference type="ChEBI" id="CHEBI:57705"/>
    </ligand>
</feature>
<keyword evidence="8 20" id="KW-0548">Nucleotidyltransferase</keyword>
<feature type="region of interest" description="Linker" evidence="20">
    <location>
        <begin position="234"/>
        <end position="254"/>
    </location>
</feature>
<feature type="binding site" evidence="20">
    <location>
        <position position="107"/>
    </location>
    <ligand>
        <name>Mg(2+)</name>
        <dbReference type="ChEBI" id="CHEBI:18420"/>
    </ligand>
</feature>
<feature type="binding site" evidence="20">
    <location>
        <position position="444"/>
    </location>
    <ligand>
        <name>acetyl-CoA</name>
        <dbReference type="ChEBI" id="CHEBI:57288"/>
    </ligand>
</feature>
<dbReference type="InterPro" id="IPR029044">
    <property type="entry name" value="Nucleotide-diphossugar_trans"/>
</dbReference>
<evidence type="ECO:0000259" key="21">
    <source>
        <dbReference type="Pfam" id="PF00483"/>
    </source>
</evidence>
<evidence type="ECO:0000256" key="3">
    <source>
        <dbReference type="ARBA" id="ARBA00005208"/>
    </source>
</evidence>
<evidence type="ECO:0000256" key="15">
    <source>
        <dbReference type="ARBA" id="ARBA00023315"/>
    </source>
</evidence>
<evidence type="ECO:0000256" key="5">
    <source>
        <dbReference type="ARBA" id="ARBA00007947"/>
    </source>
</evidence>
<evidence type="ECO:0000256" key="8">
    <source>
        <dbReference type="ARBA" id="ARBA00022695"/>
    </source>
</evidence>
<evidence type="ECO:0000256" key="10">
    <source>
        <dbReference type="ARBA" id="ARBA00022737"/>
    </source>
</evidence>
<keyword evidence="15 20" id="KW-0012">Acyltransferase</keyword>
<keyword evidence="6 20" id="KW-0963">Cytoplasm</keyword>
<evidence type="ECO:0000256" key="19">
    <source>
        <dbReference type="ARBA" id="ARBA00049628"/>
    </source>
</evidence>
<evidence type="ECO:0000256" key="20">
    <source>
        <dbReference type="HAMAP-Rule" id="MF_01631"/>
    </source>
</evidence>
<feature type="binding site" evidence="20">
    <location>
        <position position="144"/>
    </location>
    <ligand>
        <name>UDP-N-acetyl-alpha-D-glucosamine</name>
        <dbReference type="ChEBI" id="CHEBI:57705"/>
    </ligand>
</feature>
<evidence type="ECO:0000256" key="13">
    <source>
        <dbReference type="ARBA" id="ARBA00022984"/>
    </source>
</evidence>
<name>A0ABR5SIX3_9BACT</name>
<dbReference type="PANTHER" id="PTHR43584">
    <property type="entry name" value="NUCLEOTIDYL TRANSFERASE"/>
    <property type="match status" value="1"/>
</dbReference>
<keyword evidence="7 20" id="KW-0808">Transferase</keyword>
<evidence type="ECO:0000256" key="17">
    <source>
        <dbReference type="ARBA" id="ARBA00048247"/>
    </source>
</evidence>
<feature type="binding site" evidence="20">
    <location>
        <position position="427"/>
    </location>
    <ligand>
        <name>acetyl-CoA</name>
        <dbReference type="ChEBI" id="CHEBI:57288"/>
    </ligand>
</feature>
<evidence type="ECO:0000256" key="1">
    <source>
        <dbReference type="ARBA" id="ARBA00004496"/>
    </source>
</evidence>
<feature type="region of interest" description="Pyrophosphorylase" evidence="20">
    <location>
        <begin position="1"/>
        <end position="233"/>
    </location>
</feature>
<organism evidence="22 23">
    <name type="scientific">Candidatus Magnetominusculus xianensis</name>
    <dbReference type="NCBI Taxonomy" id="1748249"/>
    <lineage>
        <taxon>Bacteria</taxon>
        <taxon>Pseudomonadati</taxon>
        <taxon>Nitrospirota</taxon>
        <taxon>Nitrospiria</taxon>
        <taxon>Nitrospirales</taxon>
        <taxon>Nitrospiraceae</taxon>
        <taxon>Candidatus Magnetominusculus</taxon>
    </lineage>
</organism>
<feature type="binding site" evidence="20">
    <location>
        <position position="384"/>
    </location>
    <ligand>
        <name>acetyl-CoA</name>
        <dbReference type="ChEBI" id="CHEBI:57288"/>
    </ligand>
</feature>
<dbReference type="EMBL" id="LNQR01000030">
    <property type="protein sequence ID" value="KWT91663.1"/>
    <property type="molecule type" value="Genomic_DNA"/>
</dbReference>
<dbReference type="RefSeq" id="WP_085051308.1">
    <property type="nucleotide sequence ID" value="NZ_LNQR01000030.1"/>
</dbReference>
<evidence type="ECO:0000256" key="14">
    <source>
        <dbReference type="ARBA" id="ARBA00023268"/>
    </source>
</evidence>
<keyword evidence="9 20" id="KW-0479">Metal-binding</keyword>
<keyword evidence="10 20" id="KW-0677">Repeat</keyword>
<evidence type="ECO:0000256" key="11">
    <source>
        <dbReference type="ARBA" id="ARBA00022842"/>
    </source>
</evidence>
<evidence type="ECO:0000256" key="18">
    <source>
        <dbReference type="ARBA" id="ARBA00048493"/>
    </source>
</evidence>
<dbReference type="HAMAP" id="MF_01631">
    <property type="entry name" value="GlmU"/>
    <property type="match status" value="1"/>
</dbReference>
<feature type="binding site" evidence="20">
    <location>
        <position position="231"/>
    </location>
    <ligand>
        <name>UDP-N-acetyl-alpha-D-glucosamine</name>
        <dbReference type="ChEBI" id="CHEBI:57705"/>
    </ligand>
</feature>
<accession>A0ABR5SIX3</accession>
<sequence>MKTCAVVLAAGLGKRMKSATPKVVHNLLGRPVVTYPVEAVKAVTGVSKIVLVIGRHSEDKLKAIFKDDPVVSFAYQENLLGTADALKSGLGCLNGEQFDYTVVTTADAPLIRGETLQGLIDTHISGGNAVTVLSFVSKNPSSYGRLIRNPDGTLKGIVENPDATEEERKINEVNSGIYVFSQHALPLLDMIQVNAKKGEFYLTDIVSVAAEHGLRVDAQKMLDEDEFIGINSRAELLQALNALKRRINRHWMDEGVTLMDENTTLISSSVSIGRDTIIYPNVILEGKTIIGEGCVIYPNVRIVDSIIERDVVVKDSTLIEDSKIDSGAAVGPFAHLRPGAVIGKKAKVGNFVEIKKSTLGNNTKASHLSYIGDAAVGDNVNIGAGTITCNYDGVNKFKTVIEDGVFIGSDSQLVAPVTVGKGAFVGAGSTITHDVPADALAISRVRQRTIIDWVKAKFKK</sequence>
<keyword evidence="12 20" id="KW-0133">Cell shape</keyword>
<protein>
    <recommendedName>
        <fullName evidence="20">Bifunctional protein GlmU</fullName>
    </recommendedName>
    <domain>
        <recommendedName>
            <fullName evidence="20">UDP-N-acetylglucosamine pyrophosphorylase</fullName>
            <ecNumber evidence="20">2.7.7.23</ecNumber>
        </recommendedName>
        <alternativeName>
            <fullName evidence="20">N-acetylglucosamine-1-phosphate uridyltransferase</fullName>
        </alternativeName>
    </domain>
    <domain>
        <recommendedName>
            <fullName evidence="20">Glucosamine-1-phosphate N-acetyltransferase</fullName>
            <ecNumber evidence="20">2.3.1.157</ecNumber>
        </recommendedName>
    </domain>
</protein>
<evidence type="ECO:0000256" key="9">
    <source>
        <dbReference type="ARBA" id="ARBA00022723"/>
    </source>
</evidence>
<keyword evidence="13 20" id="KW-0573">Peptidoglycan synthesis</keyword>
<comment type="catalytic activity">
    <reaction evidence="18 20">
        <text>N-acetyl-alpha-D-glucosamine 1-phosphate + UTP + H(+) = UDP-N-acetyl-alpha-D-glucosamine + diphosphate</text>
        <dbReference type="Rhea" id="RHEA:13509"/>
        <dbReference type="ChEBI" id="CHEBI:15378"/>
        <dbReference type="ChEBI" id="CHEBI:33019"/>
        <dbReference type="ChEBI" id="CHEBI:46398"/>
        <dbReference type="ChEBI" id="CHEBI:57705"/>
        <dbReference type="ChEBI" id="CHEBI:57776"/>
        <dbReference type="EC" id="2.7.7.23"/>
    </reaction>
</comment>
<evidence type="ECO:0000256" key="6">
    <source>
        <dbReference type="ARBA" id="ARBA00022490"/>
    </source>
</evidence>
<feature type="active site" description="Proton acceptor" evidence="20">
    <location>
        <position position="367"/>
    </location>
</feature>
<dbReference type="InterPro" id="IPR038009">
    <property type="entry name" value="GlmU_C_LbH"/>
</dbReference>
<dbReference type="InterPro" id="IPR011004">
    <property type="entry name" value="Trimer_LpxA-like_sf"/>
</dbReference>
<comment type="similarity">
    <text evidence="4 20">In the C-terminal section; belongs to the transferase hexapeptide repeat family.</text>
</comment>
<keyword evidence="11 20" id="KW-0460">Magnesium</keyword>
<dbReference type="Gene3D" id="3.90.550.10">
    <property type="entry name" value="Spore Coat Polysaccharide Biosynthesis Protein SpsA, Chain A"/>
    <property type="match status" value="1"/>
</dbReference>
<dbReference type="SUPFAM" id="SSF51161">
    <property type="entry name" value="Trimeric LpxA-like enzymes"/>
    <property type="match status" value="1"/>
</dbReference>
<feature type="binding site" evidence="20">
    <location>
        <begin position="81"/>
        <end position="82"/>
    </location>
    <ligand>
        <name>UDP-N-acetyl-alpha-D-glucosamine</name>
        <dbReference type="ChEBI" id="CHEBI:57705"/>
    </ligand>
</feature>
<comment type="pathway">
    <text evidence="2 20">Nucleotide-sugar biosynthesis; UDP-N-acetyl-alpha-D-glucosamine biosynthesis; N-acetyl-alpha-D-glucosamine 1-phosphate from alpha-D-glucosamine 6-phosphate (route II): step 2/2.</text>
</comment>
<dbReference type="InterPro" id="IPR005882">
    <property type="entry name" value="Bifunctional_GlmU"/>
</dbReference>
<comment type="pathway">
    <text evidence="3 20">Nucleotide-sugar biosynthesis; UDP-N-acetyl-alpha-D-glucosamine biosynthesis; UDP-N-acetyl-alpha-D-glucosamine from N-acetyl-alpha-D-glucosamine 1-phosphate: step 1/1.</text>
</comment>
<evidence type="ECO:0000256" key="12">
    <source>
        <dbReference type="ARBA" id="ARBA00022960"/>
    </source>
</evidence>